<comment type="caution">
    <text evidence="1">The sequence shown here is derived from an EMBL/GenBank/DDBJ whole genome shotgun (WGS) entry which is preliminary data.</text>
</comment>
<dbReference type="Proteomes" id="UP000521943">
    <property type="component" value="Unassembled WGS sequence"/>
</dbReference>
<name>A0A8H6HR36_9AGAR</name>
<keyword evidence="2" id="KW-1185">Reference proteome</keyword>
<dbReference type="EMBL" id="JACGCI010000054">
    <property type="protein sequence ID" value="KAF6750792.1"/>
    <property type="molecule type" value="Genomic_DNA"/>
</dbReference>
<proteinExistence type="predicted"/>
<organism evidence="1 2">
    <name type="scientific">Ephemerocybe angulata</name>
    <dbReference type="NCBI Taxonomy" id="980116"/>
    <lineage>
        <taxon>Eukaryota</taxon>
        <taxon>Fungi</taxon>
        <taxon>Dikarya</taxon>
        <taxon>Basidiomycota</taxon>
        <taxon>Agaricomycotina</taxon>
        <taxon>Agaricomycetes</taxon>
        <taxon>Agaricomycetidae</taxon>
        <taxon>Agaricales</taxon>
        <taxon>Agaricineae</taxon>
        <taxon>Psathyrellaceae</taxon>
        <taxon>Ephemerocybe</taxon>
    </lineage>
</organism>
<evidence type="ECO:0000313" key="2">
    <source>
        <dbReference type="Proteomes" id="UP000521943"/>
    </source>
</evidence>
<dbReference type="AlphaFoldDB" id="A0A8H6HR36"/>
<accession>A0A8H6HR36</accession>
<evidence type="ECO:0000313" key="1">
    <source>
        <dbReference type="EMBL" id="KAF6750792.1"/>
    </source>
</evidence>
<protein>
    <submittedName>
        <fullName evidence="1">Uncharacterized protein</fullName>
    </submittedName>
</protein>
<reference evidence="1 2" key="1">
    <citation type="submission" date="2020-07" db="EMBL/GenBank/DDBJ databases">
        <title>Comparative genomics of pyrophilous fungi reveals a link between fire events and developmental genes.</title>
        <authorList>
            <consortium name="DOE Joint Genome Institute"/>
            <person name="Steindorff A.S."/>
            <person name="Carver A."/>
            <person name="Calhoun S."/>
            <person name="Stillman K."/>
            <person name="Liu H."/>
            <person name="Lipzen A."/>
            <person name="Pangilinan J."/>
            <person name="Labutti K."/>
            <person name="Bruns T.D."/>
            <person name="Grigoriev I.V."/>
        </authorList>
    </citation>
    <scope>NUCLEOTIDE SEQUENCE [LARGE SCALE GENOMIC DNA]</scope>
    <source>
        <strain evidence="1 2">CBS 144469</strain>
    </source>
</reference>
<dbReference type="OrthoDB" id="19861at2759"/>
<gene>
    <name evidence="1" type="ORF">DFP72DRAFT_817259</name>
</gene>
<sequence>MDNNQNNNRDNNLVVGTPAANVEFKYTCLLGMVKVAKTLKMIGGAKDFLLIRNEYLELAKSLTELKDRGESGVLVTGEEGIGKSIFLLYLLLHRLEQKLPTAIQFAADRYTIFDEKGASSVLSGEDLGEDERLSKCWALTDSNMNLTTPSGSFLSTPEFLIQMALPGSQRWVKQTSACVIVSKPPSSFEIAAIMKELGYNPIDAFHLIGKWGFSIRTIIQQSSGLHIAAVLRP</sequence>